<reference evidence="11" key="1">
    <citation type="submission" date="2021-01" db="EMBL/GenBank/DDBJ databases">
        <title>Whole genome shotgun sequence of Sphaerisporangium rufum NBRC 109079.</title>
        <authorList>
            <person name="Komaki H."/>
            <person name="Tamura T."/>
        </authorList>
    </citation>
    <scope>NUCLEOTIDE SEQUENCE</scope>
    <source>
        <strain evidence="11">NBRC 109079</strain>
    </source>
</reference>
<keyword evidence="9" id="KW-1133">Transmembrane helix</keyword>
<keyword evidence="9" id="KW-0812">Transmembrane</keyword>
<feature type="transmembrane region" description="Helical" evidence="9">
    <location>
        <begin position="38"/>
        <end position="54"/>
    </location>
</feature>
<evidence type="ECO:0000256" key="9">
    <source>
        <dbReference type="SAM" id="Phobius"/>
    </source>
</evidence>
<keyword evidence="3" id="KW-0597">Phosphoprotein</keyword>
<dbReference type="InterPro" id="IPR011712">
    <property type="entry name" value="Sig_transdc_His_kin_sub3_dim/P"/>
</dbReference>
<dbReference type="Gene3D" id="1.20.5.1930">
    <property type="match status" value="1"/>
</dbReference>
<gene>
    <name evidence="11" type="ORF">Sru01_22300</name>
</gene>
<keyword evidence="9" id="KW-0472">Membrane</keyword>
<proteinExistence type="predicted"/>
<organism evidence="11 12">
    <name type="scientific">Sphaerisporangium rufum</name>
    <dbReference type="NCBI Taxonomy" id="1381558"/>
    <lineage>
        <taxon>Bacteria</taxon>
        <taxon>Bacillati</taxon>
        <taxon>Actinomycetota</taxon>
        <taxon>Actinomycetes</taxon>
        <taxon>Streptosporangiales</taxon>
        <taxon>Streptosporangiaceae</taxon>
        <taxon>Sphaerisporangium</taxon>
    </lineage>
</organism>
<dbReference type="PANTHER" id="PTHR24421">
    <property type="entry name" value="NITRATE/NITRITE SENSOR PROTEIN NARX-RELATED"/>
    <property type="match status" value="1"/>
</dbReference>
<keyword evidence="6 11" id="KW-0418">Kinase</keyword>
<keyword evidence="7" id="KW-0067">ATP-binding</keyword>
<dbReference type="InterPro" id="IPR003594">
    <property type="entry name" value="HATPase_dom"/>
</dbReference>
<dbReference type="RefSeq" id="WP_203984054.1">
    <property type="nucleotide sequence ID" value="NZ_BOOU01000033.1"/>
</dbReference>
<evidence type="ECO:0000256" key="3">
    <source>
        <dbReference type="ARBA" id="ARBA00022553"/>
    </source>
</evidence>
<evidence type="ECO:0000313" key="11">
    <source>
        <dbReference type="EMBL" id="GII77248.1"/>
    </source>
</evidence>
<feature type="transmembrane region" description="Helical" evidence="9">
    <location>
        <begin position="60"/>
        <end position="79"/>
    </location>
</feature>
<evidence type="ECO:0000256" key="2">
    <source>
        <dbReference type="ARBA" id="ARBA00012438"/>
    </source>
</evidence>
<dbReference type="GO" id="GO:0005524">
    <property type="term" value="F:ATP binding"/>
    <property type="evidence" value="ECO:0007669"/>
    <property type="project" value="UniProtKB-KW"/>
</dbReference>
<comment type="caution">
    <text evidence="11">The sequence shown here is derived from an EMBL/GenBank/DDBJ whole genome shotgun (WGS) entry which is preliminary data.</text>
</comment>
<dbReference type="InterPro" id="IPR050482">
    <property type="entry name" value="Sensor_HK_TwoCompSys"/>
</dbReference>
<dbReference type="SMART" id="SM00387">
    <property type="entry name" value="HATPase_c"/>
    <property type="match status" value="1"/>
</dbReference>
<evidence type="ECO:0000256" key="5">
    <source>
        <dbReference type="ARBA" id="ARBA00022741"/>
    </source>
</evidence>
<dbReference type="EMBL" id="BOOU01000033">
    <property type="protein sequence ID" value="GII77248.1"/>
    <property type="molecule type" value="Genomic_DNA"/>
</dbReference>
<protein>
    <recommendedName>
        <fullName evidence="2">histidine kinase</fullName>
        <ecNumber evidence="2">2.7.13.3</ecNumber>
    </recommendedName>
</protein>
<keyword evidence="12" id="KW-1185">Reference proteome</keyword>
<dbReference type="InterPro" id="IPR036890">
    <property type="entry name" value="HATPase_C_sf"/>
</dbReference>
<sequence>MTSLLDVRAVRVLLWALIRVATAPVVLVLVVVRALRPFIVLILLLVTLFPGTFGDQDAEISWLEGLVCVVVLALMLLPLRRVLASLAGWHLRLAGRLLGPGPGELALARAQEQLRIDQELHDSIGHMLSMIVVQAGAGAHVFDHDPAFARQALATIEQRGRAALGELDRIISGIQGHAPPPGGDDPAALTALIDGARQAGMAVTASIEATGLPPAIGRGVHRIVQEALTNAAKHAPGRPVTVEVGTGSGAVTVRVANAFDAPAFPGHGHGLASIRDRVSLLGGTVAIGPAGGRFTVRAVLPLES</sequence>
<dbReference type="PANTHER" id="PTHR24421:SF10">
    <property type="entry name" value="NITRATE_NITRITE SENSOR PROTEIN NARQ"/>
    <property type="match status" value="1"/>
</dbReference>
<dbReference type="Pfam" id="PF07730">
    <property type="entry name" value="HisKA_3"/>
    <property type="match status" value="1"/>
</dbReference>
<feature type="transmembrane region" description="Helical" evidence="9">
    <location>
        <begin position="12"/>
        <end position="31"/>
    </location>
</feature>
<evidence type="ECO:0000256" key="1">
    <source>
        <dbReference type="ARBA" id="ARBA00000085"/>
    </source>
</evidence>
<dbReference type="AlphaFoldDB" id="A0A919V0Y1"/>
<dbReference type="Gene3D" id="3.30.565.10">
    <property type="entry name" value="Histidine kinase-like ATPase, C-terminal domain"/>
    <property type="match status" value="1"/>
</dbReference>
<evidence type="ECO:0000259" key="10">
    <source>
        <dbReference type="SMART" id="SM00387"/>
    </source>
</evidence>
<evidence type="ECO:0000313" key="12">
    <source>
        <dbReference type="Proteomes" id="UP000655287"/>
    </source>
</evidence>
<evidence type="ECO:0000256" key="6">
    <source>
        <dbReference type="ARBA" id="ARBA00022777"/>
    </source>
</evidence>
<feature type="domain" description="Histidine kinase/HSP90-like ATPase" evidence="10">
    <location>
        <begin position="215"/>
        <end position="304"/>
    </location>
</feature>
<name>A0A919V0Y1_9ACTN</name>
<keyword evidence="5" id="KW-0547">Nucleotide-binding</keyword>
<dbReference type="EC" id="2.7.13.3" evidence="2"/>
<comment type="catalytic activity">
    <reaction evidence="1">
        <text>ATP + protein L-histidine = ADP + protein N-phospho-L-histidine.</text>
        <dbReference type="EC" id="2.7.13.3"/>
    </reaction>
</comment>
<dbReference type="GO" id="GO:0046983">
    <property type="term" value="F:protein dimerization activity"/>
    <property type="evidence" value="ECO:0007669"/>
    <property type="project" value="InterPro"/>
</dbReference>
<evidence type="ECO:0000256" key="4">
    <source>
        <dbReference type="ARBA" id="ARBA00022679"/>
    </source>
</evidence>
<dbReference type="Pfam" id="PF02518">
    <property type="entry name" value="HATPase_c"/>
    <property type="match status" value="1"/>
</dbReference>
<keyword evidence="8" id="KW-0902">Two-component regulatory system</keyword>
<dbReference type="GO" id="GO:0016020">
    <property type="term" value="C:membrane"/>
    <property type="evidence" value="ECO:0007669"/>
    <property type="project" value="InterPro"/>
</dbReference>
<evidence type="ECO:0000256" key="7">
    <source>
        <dbReference type="ARBA" id="ARBA00022840"/>
    </source>
</evidence>
<dbReference type="GO" id="GO:0000155">
    <property type="term" value="F:phosphorelay sensor kinase activity"/>
    <property type="evidence" value="ECO:0007669"/>
    <property type="project" value="InterPro"/>
</dbReference>
<keyword evidence="4" id="KW-0808">Transferase</keyword>
<dbReference type="SUPFAM" id="SSF55874">
    <property type="entry name" value="ATPase domain of HSP90 chaperone/DNA topoisomerase II/histidine kinase"/>
    <property type="match status" value="1"/>
</dbReference>
<dbReference type="CDD" id="cd16917">
    <property type="entry name" value="HATPase_UhpB-NarQ-NarX-like"/>
    <property type="match status" value="1"/>
</dbReference>
<accession>A0A919V0Y1</accession>
<evidence type="ECO:0000256" key="8">
    <source>
        <dbReference type="ARBA" id="ARBA00023012"/>
    </source>
</evidence>
<dbReference type="Proteomes" id="UP000655287">
    <property type="component" value="Unassembled WGS sequence"/>
</dbReference>